<dbReference type="Pfam" id="PF08220">
    <property type="entry name" value="HTH_DeoR"/>
    <property type="match status" value="1"/>
</dbReference>
<dbReference type="EMBL" id="AP026801">
    <property type="protein sequence ID" value="BDR57381.1"/>
    <property type="molecule type" value="Genomic_DNA"/>
</dbReference>
<evidence type="ECO:0000256" key="3">
    <source>
        <dbReference type="ARBA" id="ARBA00023163"/>
    </source>
</evidence>
<evidence type="ECO:0000313" key="5">
    <source>
        <dbReference type="EMBL" id="BDR57381.1"/>
    </source>
</evidence>
<dbReference type="KEGG" id="xak:KIMC2_19430"/>
<dbReference type="GO" id="GO:0003677">
    <property type="term" value="F:DNA binding"/>
    <property type="evidence" value="ECO:0007669"/>
    <property type="project" value="UniProtKB-KW"/>
</dbReference>
<protein>
    <submittedName>
        <fullName evidence="5">DeoR family transcriptional regulator</fullName>
    </submittedName>
</protein>
<sequence length="253" mass="28925">MQQIQRLELMMEKLKDHHSLTLKEIMELTGASRDTARRDIVKLAENDQVERNYGGISLPHTFKRLDDFLTREKESAPLKRRLGKKAASLLKNADQIYLDISTTIEAIPEYLKLKPETTVVTNSIDIADQLLRKTKAQVRLLGGYYLRDRRATTDSAALKDMFGFNFNMSFISAPGITADGVYYAYPEDITFKQQIRRQSEKIALVIDHSRIGLKHNYIGLKLDQIDYCITDESLPADLSTELKEQNVEIIEGD</sequence>
<dbReference type="Pfam" id="PF00455">
    <property type="entry name" value="DeoRC"/>
    <property type="match status" value="1"/>
</dbReference>
<keyword evidence="1" id="KW-0805">Transcription regulation</keyword>
<evidence type="ECO:0000313" key="6">
    <source>
        <dbReference type="Proteomes" id="UP001321804"/>
    </source>
</evidence>
<dbReference type="InterPro" id="IPR036388">
    <property type="entry name" value="WH-like_DNA-bd_sf"/>
</dbReference>
<dbReference type="PROSITE" id="PS00894">
    <property type="entry name" value="HTH_DEOR_1"/>
    <property type="match status" value="1"/>
</dbReference>
<dbReference type="Proteomes" id="UP001321804">
    <property type="component" value="Chromosome"/>
</dbReference>
<dbReference type="SMART" id="SM00420">
    <property type="entry name" value="HTH_DEOR"/>
    <property type="match status" value="1"/>
</dbReference>
<dbReference type="PROSITE" id="PS51000">
    <property type="entry name" value="HTH_DEOR_2"/>
    <property type="match status" value="1"/>
</dbReference>
<dbReference type="SUPFAM" id="SSF46785">
    <property type="entry name" value="Winged helix' DNA-binding domain"/>
    <property type="match status" value="1"/>
</dbReference>
<dbReference type="InterPro" id="IPR001034">
    <property type="entry name" value="DeoR_HTH"/>
</dbReference>
<gene>
    <name evidence="5" type="ORF">KIMC2_19430</name>
</gene>
<evidence type="ECO:0000259" key="4">
    <source>
        <dbReference type="PROSITE" id="PS51000"/>
    </source>
</evidence>
<accession>A0AAU9CY70</accession>
<dbReference type="GO" id="GO:0003700">
    <property type="term" value="F:DNA-binding transcription factor activity"/>
    <property type="evidence" value="ECO:0007669"/>
    <property type="project" value="InterPro"/>
</dbReference>
<keyword evidence="2" id="KW-0238">DNA-binding</keyword>
<dbReference type="InterPro" id="IPR018356">
    <property type="entry name" value="Tscrpt_reg_HTH_DeoR_CS"/>
</dbReference>
<proteinExistence type="predicted"/>
<dbReference type="InterPro" id="IPR050313">
    <property type="entry name" value="Carb_Metab_HTH_regulators"/>
</dbReference>
<dbReference type="SUPFAM" id="SSF100950">
    <property type="entry name" value="NagB/RpiA/CoA transferase-like"/>
    <property type="match status" value="1"/>
</dbReference>
<dbReference type="AlphaFoldDB" id="A0AAU9CY70"/>
<dbReference type="PANTHER" id="PTHR30363:SF51">
    <property type="entry name" value="HTH-TYPE TRANSCRIPTIONAL REPRESSOR GLCR"/>
    <property type="match status" value="1"/>
</dbReference>
<feature type="domain" description="HTH deoR-type" evidence="4">
    <location>
        <begin position="3"/>
        <end position="58"/>
    </location>
</feature>
<name>A0AAU9CY70_9LACO</name>
<dbReference type="InterPro" id="IPR037171">
    <property type="entry name" value="NagB/RpiA_transferase-like"/>
</dbReference>
<evidence type="ECO:0000256" key="1">
    <source>
        <dbReference type="ARBA" id="ARBA00023015"/>
    </source>
</evidence>
<dbReference type="SMART" id="SM01134">
    <property type="entry name" value="DeoRC"/>
    <property type="match status" value="1"/>
</dbReference>
<dbReference type="InterPro" id="IPR014036">
    <property type="entry name" value="DeoR-like_C"/>
</dbReference>
<organism evidence="5 6">
    <name type="scientific">Xylocopilactobacillus apis</name>
    <dbReference type="NCBI Taxonomy" id="2932183"/>
    <lineage>
        <taxon>Bacteria</taxon>
        <taxon>Bacillati</taxon>
        <taxon>Bacillota</taxon>
        <taxon>Bacilli</taxon>
        <taxon>Lactobacillales</taxon>
        <taxon>Lactobacillaceae</taxon>
        <taxon>Xylocopilactobacillus</taxon>
    </lineage>
</organism>
<dbReference type="InterPro" id="IPR036390">
    <property type="entry name" value="WH_DNA-bd_sf"/>
</dbReference>
<reference evidence="5 6" key="1">
    <citation type="journal article" date="2023" name="Microbiol. Spectr.">
        <title>Symbiosis of Carpenter Bees with Uncharacterized Lactic Acid Bacteria Showing NAD Auxotrophy.</title>
        <authorList>
            <person name="Kawasaki S."/>
            <person name="Ozawa K."/>
            <person name="Mori T."/>
            <person name="Yamamoto A."/>
            <person name="Ito M."/>
            <person name="Ohkuma M."/>
            <person name="Sakamoto M."/>
            <person name="Matsutani M."/>
        </authorList>
    </citation>
    <scope>NUCLEOTIDE SEQUENCE [LARGE SCALE GENOMIC DNA]</scope>
    <source>
        <strain evidence="5 6">KimC2</strain>
    </source>
</reference>
<dbReference type="Gene3D" id="1.10.10.10">
    <property type="entry name" value="Winged helix-like DNA-binding domain superfamily/Winged helix DNA-binding domain"/>
    <property type="match status" value="1"/>
</dbReference>
<keyword evidence="3" id="KW-0804">Transcription</keyword>
<dbReference type="PANTHER" id="PTHR30363">
    <property type="entry name" value="HTH-TYPE TRANSCRIPTIONAL REGULATOR SRLR-RELATED"/>
    <property type="match status" value="1"/>
</dbReference>
<keyword evidence="6" id="KW-1185">Reference proteome</keyword>
<evidence type="ECO:0000256" key="2">
    <source>
        <dbReference type="ARBA" id="ARBA00023125"/>
    </source>
</evidence>
<dbReference type="RefSeq" id="WP_317696436.1">
    <property type="nucleotide sequence ID" value="NZ_AP026801.1"/>
</dbReference>